<evidence type="ECO:0000313" key="2">
    <source>
        <dbReference type="Proteomes" id="UP000033566"/>
    </source>
</evidence>
<dbReference type="PANTHER" id="PTHR22642">
    <property type="entry name" value="IMIDAZOLONEPROPIONASE"/>
    <property type="match status" value="1"/>
</dbReference>
<dbReference type="CDD" id="cd01300">
    <property type="entry name" value="YtcJ_like"/>
    <property type="match status" value="1"/>
</dbReference>
<protein>
    <submittedName>
        <fullName evidence="1">Putative TIM-barrel fold metal-dependent hydrolase</fullName>
    </submittedName>
</protein>
<dbReference type="EMBL" id="CP011311">
    <property type="protein sequence ID" value="AKE38517.1"/>
    <property type="molecule type" value="Genomic_DNA"/>
</dbReference>
<dbReference type="InterPro" id="IPR033932">
    <property type="entry name" value="YtcJ-like"/>
</dbReference>
<dbReference type="PANTHER" id="PTHR22642:SF2">
    <property type="entry name" value="PROTEIN LONG AFTER FAR-RED 3"/>
    <property type="match status" value="1"/>
</dbReference>
<dbReference type="AlphaFoldDB" id="A0A0F6QUZ0"/>
<dbReference type="InterPro" id="IPR032466">
    <property type="entry name" value="Metal_Hydrolase"/>
</dbReference>
<dbReference type="Gene3D" id="3.10.310.70">
    <property type="match status" value="1"/>
</dbReference>
<proteinExistence type="predicted"/>
<dbReference type="KEGG" id="ccj:UL81_02680"/>
<dbReference type="Gene3D" id="2.30.40.10">
    <property type="entry name" value="Urease, subunit C, domain 1"/>
    <property type="match status" value="1"/>
</dbReference>
<dbReference type="RefSeq" id="WP_249027896.1">
    <property type="nucleotide sequence ID" value="NZ_CP027001.1"/>
</dbReference>
<sequence>MSAMNFDLIIRNVHLPEGLRDIAVWAGRIVAITPPGEMSLATGEYDAGGAWAFPGFNDVHSHSVWFGETLMEIDVSSATRCADVYDAISAGMSNEHWGIASGFLPSALSDGPLDIEILDQISDGHPLLIKHNSGHAITVNTQALELAGIGAYPTTTIPGGTINTDANGKATGVLDENAMRPINELLEPKSEAHLVEALTRASQVYASQGLTSITDAGIAGGWIGHSPLELAAYQRAREEEALLHRTQVMITFDVLHPVNHHADDPAAFTMDAGLRTGLGDDRLQIGPAKIFTDGSFSSETAALHEDYCHCAGNSGYFQRDPELMQAEALQAAAGGWSLAMHALGDAAIDLALDTITKANATFGRPRIPHRIEHGGICSDEQLQRMADEGIALATQPRFLPTFGDHQARILGKDRYRIAYPAARVLNAGGILPGSSDRPVADGHPLKVMESFVQRLSATGQCYSPDDRLTIAQAIDAYTVGSAAATGWAGVKGRIEPGYLADIVLLDRNLLDQAPDEIANAEVLATIRGGEFIFKK</sequence>
<dbReference type="InterPro" id="IPR011059">
    <property type="entry name" value="Metal-dep_hydrolase_composite"/>
</dbReference>
<dbReference type="SUPFAM" id="SSF51556">
    <property type="entry name" value="Metallo-dependent hydrolases"/>
    <property type="match status" value="1"/>
</dbReference>
<dbReference type="Pfam" id="PF07969">
    <property type="entry name" value="Amidohydro_3"/>
    <property type="match status" value="1"/>
</dbReference>
<dbReference type="GO" id="GO:0016810">
    <property type="term" value="F:hydrolase activity, acting on carbon-nitrogen (but not peptide) bonds"/>
    <property type="evidence" value="ECO:0007669"/>
    <property type="project" value="InterPro"/>
</dbReference>
<keyword evidence="1" id="KW-0378">Hydrolase</keyword>
<accession>A0A0F6QUZ0</accession>
<dbReference type="HOGENOM" id="CLU_009942_4_3_11"/>
<dbReference type="PATRIC" id="fig|161896.4.peg.527"/>
<dbReference type="Proteomes" id="UP000033566">
    <property type="component" value="Chromosome"/>
</dbReference>
<keyword evidence="2" id="KW-1185">Reference proteome</keyword>
<evidence type="ECO:0000313" key="1">
    <source>
        <dbReference type="EMBL" id="AKE38517.1"/>
    </source>
</evidence>
<dbReference type="SUPFAM" id="SSF51338">
    <property type="entry name" value="Composite domain of metallo-dependent hydrolases"/>
    <property type="match status" value="1"/>
</dbReference>
<dbReference type="Gene3D" id="3.20.20.140">
    <property type="entry name" value="Metal-dependent hydrolases"/>
    <property type="match status" value="1"/>
</dbReference>
<organism evidence="1 2">
    <name type="scientific">Corynebacterium camporealensis</name>
    <dbReference type="NCBI Taxonomy" id="161896"/>
    <lineage>
        <taxon>Bacteria</taxon>
        <taxon>Bacillati</taxon>
        <taxon>Actinomycetota</taxon>
        <taxon>Actinomycetes</taxon>
        <taxon>Mycobacteriales</taxon>
        <taxon>Corynebacteriaceae</taxon>
        <taxon>Corynebacterium</taxon>
    </lineage>
</organism>
<gene>
    <name evidence="1" type="ORF">UL81_02680</name>
</gene>
<dbReference type="STRING" id="161896.UL81_02680"/>
<reference evidence="1 2" key="1">
    <citation type="journal article" date="2015" name="Genome Announc.">
        <title>Complete Genome Sequence of Corynebacterium camporealensis DSM 44610, Isolated from the Milk of a Manchega Sheep with Subclinical Mastitis.</title>
        <authorList>
            <person name="Ruckert C."/>
            <person name="Albersmeier A."/>
            <person name="Winkler A."/>
            <person name="Tauch A."/>
        </authorList>
    </citation>
    <scope>NUCLEOTIDE SEQUENCE [LARGE SCALE GENOMIC DNA]</scope>
    <source>
        <strain evidence="1 2">DSM 44610</strain>
    </source>
</reference>
<dbReference type="InterPro" id="IPR013108">
    <property type="entry name" value="Amidohydro_3"/>
</dbReference>
<name>A0A0F6QUZ0_9CORY</name>